<dbReference type="EMBL" id="MU277218">
    <property type="protein sequence ID" value="KAI0060571.1"/>
    <property type="molecule type" value="Genomic_DNA"/>
</dbReference>
<evidence type="ECO:0000313" key="2">
    <source>
        <dbReference type="Proteomes" id="UP000814140"/>
    </source>
</evidence>
<organism evidence="1 2">
    <name type="scientific">Artomyces pyxidatus</name>
    <dbReference type="NCBI Taxonomy" id="48021"/>
    <lineage>
        <taxon>Eukaryota</taxon>
        <taxon>Fungi</taxon>
        <taxon>Dikarya</taxon>
        <taxon>Basidiomycota</taxon>
        <taxon>Agaricomycotina</taxon>
        <taxon>Agaricomycetes</taxon>
        <taxon>Russulales</taxon>
        <taxon>Auriscalpiaceae</taxon>
        <taxon>Artomyces</taxon>
    </lineage>
</organism>
<comment type="caution">
    <text evidence="1">The sequence shown here is derived from an EMBL/GenBank/DDBJ whole genome shotgun (WGS) entry which is preliminary data.</text>
</comment>
<evidence type="ECO:0000313" key="1">
    <source>
        <dbReference type="EMBL" id="KAI0060571.1"/>
    </source>
</evidence>
<proteinExistence type="predicted"/>
<accession>A0ACB8SXK3</accession>
<name>A0ACB8SXK3_9AGAM</name>
<keyword evidence="2" id="KW-1185">Reference proteome</keyword>
<reference evidence="1" key="2">
    <citation type="journal article" date="2022" name="New Phytol.">
        <title>Evolutionary transition to the ectomycorrhizal habit in the genomes of a hyperdiverse lineage of mushroom-forming fungi.</title>
        <authorList>
            <person name="Looney B."/>
            <person name="Miyauchi S."/>
            <person name="Morin E."/>
            <person name="Drula E."/>
            <person name="Courty P.E."/>
            <person name="Kohler A."/>
            <person name="Kuo A."/>
            <person name="LaButti K."/>
            <person name="Pangilinan J."/>
            <person name="Lipzen A."/>
            <person name="Riley R."/>
            <person name="Andreopoulos W."/>
            <person name="He G."/>
            <person name="Johnson J."/>
            <person name="Nolan M."/>
            <person name="Tritt A."/>
            <person name="Barry K.W."/>
            <person name="Grigoriev I.V."/>
            <person name="Nagy L.G."/>
            <person name="Hibbett D."/>
            <person name="Henrissat B."/>
            <person name="Matheny P.B."/>
            <person name="Labbe J."/>
            <person name="Martin F.M."/>
        </authorList>
    </citation>
    <scope>NUCLEOTIDE SEQUENCE</scope>
    <source>
        <strain evidence="1">HHB10654</strain>
    </source>
</reference>
<dbReference type="Proteomes" id="UP000814140">
    <property type="component" value="Unassembled WGS sequence"/>
</dbReference>
<gene>
    <name evidence="1" type="ORF">BV25DRAFT_945522</name>
</gene>
<sequence>MLSAIPQSQMLSPSSSAMVIDIGAPPSLSSTKVDPMTEATIGLHADGHAQEGLQLVNRMQSIGLDHDIALPMIAVMGSQSSGKSSLIQGIVGFPLPKADSLCTRCPIECRLARSDGAWQCQVILRMLTDEAGKQRGSPVSYSFGDMITSKDLIEERIFRAQLALLNPKEDFNEFLTCAITGELSFESTFSTNIICLEISGRDEPDLTFVDLPGIIQNVGRDGNPDDISLVEKLVVSYIERDNCFILLTIPCETDFATQGAHTLARRYDPEGKRTVGVLTKPDRIPKGTEKKWLDYVRGEKDSLVCGWYAVKQPDSESLRLGTTWAQARFYEDNFFTEKPWAELYPPWRRHLGTKNLVAKLCELLAELVHKRIPELSNELTSVLDTTSADLLKLPKLPSGDSVSQIHELVGQFRRDVVDHLGKIGGDGLLQAIKLDRTNFKQELRSAAPAFRPWNSSLTKPPAVVQPTFVFDSDDVRVPVGAERGPVIFLDEVVGKMSEFATRGLPDDYSPDIAKSYIRTCTALWRQPTIRLVNAVHNTLSRNIESLVNKTFEHYEYGGFKSEVLHIVGAHLKTCKDRAIEQVEALLRYEQKVHTENAGFYREYLDKFLTHYKAQRAPADGRPALHHLQKSPYNKSSTEKATSDFQASINLVMTHLNKIGVPMSDPTTLAKLLPPDSDATALMVMAQASAFFEDVVHVVAYRRFVDYVLIAVEDELVAGLERGISEALAQGFRFSDANVVERCQALLQESPNIAELRDSLLKKQKRLLDAREQLSLYWDITSS</sequence>
<protein>
    <submittedName>
        <fullName evidence="1">Uncharacterized protein</fullName>
    </submittedName>
</protein>
<reference evidence="1" key="1">
    <citation type="submission" date="2021-03" db="EMBL/GenBank/DDBJ databases">
        <authorList>
            <consortium name="DOE Joint Genome Institute"/>
            <person name="Ahrendt S."/>
            <person name="Looney B.P."/>
            <person name="Miyauchi S."/>
            <person name="Morin E."/>
            <person name="Drula E."/>
            <person name="Courty P.E."/>
            <person name="Chicoki N."/>
            <person name="Fauchery L."/>
            <person name="Kohler A."/>
            <person name="Kuo A."/>
            <person name="Labutti K."/>
            <person name="Pangilinan J."/>
            <person name="Lipzen A."/>
            <person name="Riley R."/>
            <person name="Andreopoulos W."/>
            <person name="He G."/>
            <person name="Johnson J."/>
            <person name="Barry K.W."/>
            <person name="Grigoriev I.V."/>
            <person name="Nagy L."/>
            <person name="Hibbett D."/>
            <person name="Henrissat B."/>
            <person name="Matheny P.B."/>
            <person name="Labbe J."/>
            <person name="Martin F."/>
        </authorList>
    </citation>
    <scope>NUCLEOTIDE SEQUENCE</scope>
    <source>
        <strain evidence="1">HHB10654</strain>
    </source>
</reference>